<name>A0ACD4NI18_9HYPH</name>
<evidence type="ECO:0000313" key="2">
    <source>
        <dbReference type="Proteomes" id="UP001163223"/>
    </source>
</evidence>
<dbReference type="Proteomes" id="UP001163223">
    <property type="component" value="Chromosome"/>
</dbReference>
<sequence length="553" mass="58913">MPTHAPRTELATHTVFNQPDELGARNLFSTDVPLSEAALREGGADLAPRLASLGEAAGSERVLDLGADANRDAPELATFDRFGRRIDEVRFHPAYHALMGLAMDHGIHDVAWEPGRRRGGHVAHAAMLATFSKAEAGTMCPINMTYASVAALRAEADATAPWLTGIVGGRYDPALRPIAEKRGLTLGMAMTEKQGGSDVRANETRAFPLEGGGSRAFRLVGHKWFCSAPMSDGFLTLAQAEGGLTCFLVPRIAPDGTRNAIHLMRLKDKLGNRSNASAEIEYHDAYAERLGEEGRGVRTIIDMVHHTRLGTIAATLGLMGMALAQAVHHARGRRAFGALLVDQPVMRGVLADLAVEYEAACVLVMRVARAFDGADEAERAFARLGVALAKFWLTKRCPAFVAECMECLGGAGYVEENVLPRLYREAPLNAIWEGSGNVIALDILRTLSREPAARSAFVAELAGARGADAGLDAAADALIRSLSADPPGERNARFVAERMALLLQGALLLRHAPSAVAGAFVASRLRGDSGRLFGSFAGAVDVDGVLSRQMTSV</sequence>
<organism evidence="1 2">
    <name type="scientific">Antarcticirhabdus aurantiaca</name>
    <dbReference type="NCBI Taxonomy" id="2606717"/>
    <lineage>
        <taxon>Bacteria</taxon>
        <taxon>Pseudomonadati</taxon>
        <taxon>Pseudomonadota</taxon>
        <taxon>Alphaproteobacteria</taxon>
        <taxon>Hyphomicrobiales</taxon>
        <taxon>Aurantimonadaceae</taxon>
        <taxon>Antarcticirhabdus</taxon>
    </lineage>
</organism>
<evidence type="ECO:0000313" key="1">
    <source>
        <dbReference type="EMBL" id="WAJ26432.1"/>
    </source>
</evidence>
<protein>
    <submittedName>
        <fullName evidence="1">Acyl-CoA dehydrogenase family protein</fullName>
    </submittedName>
</protein>
<keyword evidence="2" id="KW-1185">Reference proteome</keyword>
<reference evidence="1" key="1">
    <citation type="submission" date="2022-11" db="EMBL/GenBank/DDBJ databases">
        <title>beta-Carotene-producing bacterium, Jeongeuplla avenae sp. nov., alleviates the salt stress of Arabidopsis seedlings.</title>
        <authorList>
            <person name="Jiang L."/>
            <person name="Lee J."/>
        </authorList>
    </citation>
    <scope>NUCLEOTIDE SEQUENCE</scope>
    <source>
        <strain evidence="1">DY_R2A_6</strain>
    </source>
</reference>
<accession>A0ACD4NI18</accession>
<proteinExistence type="predicted"/>
<dbReference type="EMBL" id="CP113520">
    <property type="protein sequence ID" value="WAJ26432.1"/>
    <property type="molecule type" value="Genomic_DNA"/>
</dbReference>
<gene>
    <name evidence="1" type="ORF">OXU80_16205</name>
</gene>